<evidence type="ECO:0000313" key="7">
    <source>
        <dbReference type="EMBL" id="MCC9627190.1"/>
    </source>
</evidence>
<sequence>MIRSLFSTVVTWLRDAISGWDWFWFSPADVRLVCGMRIAVGLVLLYVYGTSFSQALDLIGPSAWIDQQAVGELMQPDEEGFAIVNAWTPSLWHYVSSPQASLSLYGLFLVIIAFYTAGLFTRVSNLLVLIGHISVIHRAFIFHYGVDNVLAMLLLYLLIAPCGARFSVDAWLRRNWRKSSVDSLPTESVGANFALRCIQLHLCVIYLCAGLAKLQGDSWWDGTAVWQVVMSNEIHLLDLRPVAHLGDFAVVTLSLILVVGTLFYECSFALLIWNPKLRPFYLITAVGLHGGIALMMGLLAFGVTMIIACCSFIPLEWIAAWDAKRASDSLESDSDADISPSAALPTP</sequence>
<dbReference type="RefSeq" id="WP_230215116.1">
    <property type="nucleotide sequence ID" value="NZ_JAJKFT010000002.1"/>
</dbReference>
<dbReference type="GO" id="GO:0012505">
    <property type="term" value="C:endomembrane system"/>
    <property type="evidence" value="ECO:0007669"/>
    <property type="project" value="UniProtKB-SubCell"/>
</dbReference>
<dbReference type="PANTHER" id="PTHR39535:SF2">
    <property type="entry name" value="HTTM DOMAIN-CONTAINING PROTEIN"/>
    <property type="match status" value="1"/>
</dbReference>
<proteinExistence type="predicted"/>
<name>A0A9X1SDY7_9BACT</name>
<dbReference type="Proteomes" id="UP001139103">
    <property type="component" value="Unassembled WGS sequence"/>
</dbReference>
<evidence type="ECO:0000256" key="2">
    <source>
        <dbReference type="ARBA" id="ARBA00022692"/>
    </source>
</evidence>
<evidence type="ECO:0000313" key="8">
    <source>
        <dbReference type="Proteomes" id="UP001139103"/>
    </source>
</evidence>
<accession>A0A9X1SDY7</accession>
<dbReference type="SMART" id="SM00752">
    <property type="entry name" value="HTTM"/>
    <property type="match status" value="1"/>
</dbReference>
<feature type="domain" description="HTTM-like" evidence="6">
    <location>
        <begin position="25"/>
        <end position="317"/>
    </location>
</feature>
<feature type="transmembrane region" description="Helical" evidence="5">
    <location>
        <begin position="152"/>
        <end position="172"/>
    </location>
</feature>
<feature type="transmembrane region" description="Helical" evidence="5">
    <location>
        <begin position="102"/>
        <end position="120"/>
    </location>
</feature>
<dbReference type="InterPro" id="IPR052964">
    <property type="entry name" value="Sporulation_signal_mat"/>
</dbReference>
<evidence type="ECO:0000256" key="3">
    <source>
        <dbReference type="ARBA" id="ARBA00022989"/>
    </source>
</evidence>
<evidence type="ECO:0000256" key="5">
    <source>
        <dbReference type="SAM" id="Phobius"/>
    </source>
</evidence>
<comment type="caution">
    <text evidence="7">The sequence shown here is derived from an EMBL/GenBank/DDBJ whole genome shotgun (WGS) entry which is preliminary data.</text>
</comment>
<keyword evidence="2 5" id="KW-0812">Transmembrane</keyword>
<dbReference type="PANTHER" id="PTHR39535">
    <property type="entry name" value="SPORULATION-DELAYING PROTEIN SDPB"/>
    <property type="match status" value="1"/>
</dbReference>
<reference evidence="7" key="1">
    <citation type="submission" date="2021-11" db="EMBL/GenBank/DDBJ databases">
        <title>Genome sequence.</title>
        <authorList>
            <person name="Sun Q."/>
        </authorList>
    </citation>
    <scope>NUCLEOTIDE SEQUENCE</scope>
    <source>
        <strain evidence="7">JC732</strain>
    </source>
</reference>
<dbReference type="InterPro" id="IPR011020">
    <property type="entry name" value="HTTM-like"/>
</dbReference>
<feature type="transmembrane region" description="Helical" evidence="5">
    <location>
        <begin position="280"/>
        <end position="308"/>
    </location>
</feature>
<protein>
    <submittedName>
        <fullName evidence="7">HTTM domain-containing protein</fullName>
    </submittedName>
</protein>
<keyword evidence="3 5" id="KW-1133">Transmembrane helix</keyword>
<feature type="transmembrane region" description="Helical" evidence="5">
    <location>
        <begin position="127"/>
        <end position="146"/>
    </location>
</feature>
<gene>
    <name evidence="7" type="ORF">LOC68_02105</name>
</gene>
<evidence type="ECO:0000256" key="4">
    <source>
        <dbReference type="ARBA" id="ARBA00023136"/>
    </source>
</evidence>
<comment type="subcellular location">
    <subcellularLocation>
        <location evidence="1">Endomembrane system</location>
        <topology evidence="1">Multi-pass membrane protein</topology>
    </subcellularLocation>
</comment>
<organism evidence="7 8">
    <name type="scientific">Blastopirellula sediminis</name>
    <dbReference type="NCBI Taxonomy" id="2894196"/>
    <lineage>
        <taxon>Bacteria</taxon>
        <taxon>Pseudomonadati</taxon>
        <taxon>Planctomycetota</taxon>
        <taxon>Planctomycetia</taxon>
        <taxon>Pirellulales</taxon>
        <taxon>Pirellulaceae</taxon>
        <taxon>Blastopirellula</taxon>
    </lineage>
</organism>
<dbReference type="AlphaFoldDB" id="A0A9X1SDY7"/>
<dbReference type="EMBL" id="JAJKFT010000002">
    <property type="protein sequence ID" value="MCC9627190.1"/>
    <property type="molecule type" value="Genomic_DNA"/>
</dbReference>
<feature type="transmembrane region" description="Helical" evidence="5">
    <location>
        <begin position="248"/>
        <end position="273"/>
    </location>
</feature>
<keyword evidence="4 5" id="KW-0472">Membrane</keyword>
<keyword evidence="8" id="KW-1185">Reference proteome</keyword>
<evidence type="ECO:0000259" key="6">
    <source>
        <dbReference type="SMART" id="SM00752"/>
    </source>
</evidence>
<evidence type="ECO:0000256" key="1">
    <source>
        <dbReference type="ARBA" id="ARBA00004127"/>
    </source>
</evidence>